<evidence type="ECO:0000313" key="6">
    <source>
        <dbReference type="Proteomes" id="UP000595884"/>
    </source>
</evidence>
<dbReference type="PRINTS" id="PR00598">
    <property type="entry name" value="HTHMARR"/>
</dbReference>
<evidence type="ECO:0000256" key="2">
    <source>
        <dbReference type="ARBA" id="ARBA00023125"/>
    </source>
</evidence>
<dbReference type="RefSeq" id="WP_002262312.1">
    <property type="nucleotide sequence ID" value="NZ_CP066294.2"/>
</dbReference>
<dbReference type="Pfam" id="PF01047">
    <property type="entry name" value="MarR"/>
    <property type="match status" value="1"/>
</dbReference>
<dbReference type="SUPFAM" id="SSF46785">
    <property type="entry name" value="Winged helix' DNA-binding domain"/>
    <property type="match status" value="1"/>
</dbReference>
<dbReference type="Proteomes" id="UP000595884">
    <property type="component" value="Chromosome"/>
</dbReference>
<evidence type="ECO:0000256" key="3">
    <source>
        <dbReference type="ARBA" id="ARBA00023163"/>
    </source>
</evidence>
<dbReference type="GO" id="GO:0003700">
    <property type="term" value="F:DNA-binding transcription factor activity"/>
    <property type="evidence" value="ECO:0007669"/>
    <property type="project" value="InterPro"/>
</dbReference>
<reference evidence="6" key="1">
    <citation type="submission" date="2020-12" db="EMBL/GenBank/DDBJ databases">
        <authorList>
            <person name="Wen Z.T."/>
        </authorList>
    </citation>
    <scope>NUCLEOTIDE SEQUENCE [LARGE SCALE GENOMIC DNA]</scope>
    <source>
        <strain evidence="6">27-3</strain>
    </source>
</reference>
<evidence type="ECO:0000313" key="5">
    <source>
        <dbReference type="EMBL" id="QQL47845.1"/>
    </source>
</evidence>
<protein>
    <submittedName>
        <fullName evidence="5">MarR family transcriptional regulator</fullName>
    </submittedName>
</protein>
<keyword evidence="2" id="KW-0238">DNA-binding</keyword>
<evidence type="ECO:0000259" key="4">
    <source>
        <dbReference type="PROSITE" id="PS50995"/>
    </source>
</evidence>
<keyword evidence="3" id="KW-0804">Transcription</keyword>
<sequence>MEIQNSLGFILNTSAKLMKRRLDTELKAGFDITSSQWAVLKLLSCEEDLSQAEISDKLNADRATCGAVIEKLMSKGFVTKTLSKDDRRSYKVKISPKALAILEKMAQKADEVNDLAIQGLTSDELKIFIKCLHTITGNFVK</sequence>
<keyword evidence="1" id="KW-0805">Transcription regulation</keyword>
<accession>A0AAX1K435</accession>
<proteinExistence type="predicted"/>
<dbReference type="EMBL" id="CP066294">
    <property type="protein sequence ID" value="QQL47845.1"/>
    <property type="molecule type" value="Genomic_DNA"/>
</dbReference>
<dbReference type="InterPro" id="IPR036390">
    <property type="entry name" value="WH_DNA-bd_sf"/>
</dbReference>
<dbReference type="GO" id="GO:0003677">
    <property type="term" value="F:DNA binding"/>
    <property type="evidence" value="ECO:0007669"/>
    <property type="project" value="UniProtKB-KW"/>
</dbReference>
<gene>
    <name evidence="5" type="ORF">IGS65_003115</name>
</gene>
<dbReference type="PANTHER" id="PTHR42756:SF1">
    <property type="entry name" value="TRANSCRIPTIONAL REPRESSOR OF EMRAB OPERON"/>
    <property type="match status" value="1"/>
</dbReference>
<dbReference type="PROSITE" id="PS50995">
    <property type="entry name" value="HTH_MARR_2"/>
    <property type="match status" value="1"/>
</dbReference>
<dbReference type="SMART" id="SM00347">
    <property type="entry name" value="HTH_MARR"/>
    <property type="match status" value="1"/>
</dbReference>
<evidence type="ECO:0000256" key="1">
    <source>
        <dbReference type="ARBA" id="ARBA00023015"/>
    </source>
</evidence>
<dbReference type="PANTHER" id="PTHR42756">
    <property type="entry name" value="TRANSCRIPTIONAL REGULATOR, MARR"/>
    <property type="match status" value="1"/>
</dbReference>
<dbReference type="AlphaFoldDB" id="A0AAX1K435"/>
<feature type="domain" description="HTH marR-type" evidence="4">
    <location>
        <begin position="4"/>
        <end position="137"/>
    </location>
</feature>
<dbReference type="InterPro" id="IPR000835">
    <property type="entry name" value="HTH_MarR-typ"/>
</dbReference>
<dbReference type="InterPro" id="IPR036388">
    <property type="entry name" value="WH-like_DNA-bd_sf"/>
</dbReference>
<name>A0AAX1K435_STRMG</name>
<dbReference type="Gene3D" id="1.10.10.10">
    <property type="entry name" value="Winged helix-like DNA-binding domain superfamily/Winged helix DNA-binding domain"/>
    <property type="match status" value="1"/>
</dbReference>
<organism evidence="5 6">
    <name type="scientific">Streptococcus mutans</name>
    <dbReference type="NCBI Taxonomy" id="1309"/>
    <lineage>
        <taxon>Bacteria</taxon>
        <taxon>Bacillati</taxon>
        <taxon>Bacillota</taxon>
        <taxon>Bacilli</taxon>
        <taxon>Lactobacillales</taxon>
        <taxon>Streptococcaceae</taxon>
        <taxon>Streptococcus</taxon>
    </lineage>
</organism>